<dbReference type="AlphaFoldDB" id="A0AAQ0B4R9"/>
<geneLocation type="plasmid" evidence="1 2">
    <name>p1</name>
</geneLocation>
<proteinExistence type="predicted"/>
<gene>
    <name evidence="1" type="ORF">Lepto1489_21955</name>
</gene>
<dbReference type="Proteomes" id="UP000663255">
    <property type="component" value="Plasmid p1"/>
</dbReference>
<protein>
    <submittedName>
        <fullName evidence="1">Uncharacterized protein</fullName>
    </submittedName>
</protein>
<dbReference type="EMBL" id="CP043895">
    <property type="protein sequence ID" value="QOI53033.1"/>
    <property type="molecule type" value="Genomic_DNA"/>
</dbReference>
<evidence type="ECO:0000313" key="2">
    <source>
        <dbReference type="Proteomes" id="UP000663255"/>
    </source>
</evidence>
<organism evidence="1 2">
    <name type="scientific">Leptospira interrogans serovar Bataviae</name>
    <dbReference type="NCBI Taxonomy" id="312175"/>
    <lineage>
        <taxon>Bacteria</taxon>
        <taxon>Pseudomonadati</taxon>
        <taxon>Spirochaetota</taxon>
        <taxon>Spirochaetia</taxon>
        <taxon>Leptospirales</taxon>
        <taxon>Leptospiraceae</taxon>
        <taxon>Leptospira</taxon>
    </lineage>
</organism>
<keyword evidence="1" id="KW-0614">Plasmid</keyword>
<name>A0AAQ0B4R9_LEPIR</name>
<accession>A0AAQ0B4R9</accession>
<sequence>MILNGKKSQNKLKKLSKNGTNHNNIIKYLIFCMQSVFCDKINDKNPEIGSWSERWGKILNRDISVGGFEKGKVPNQPTIFYGNNK</sequence>
<reference evidence="1" key="1">
    <citation type="submission" date="2019-09" db="EMBL/GenBank/DDBJ databases">
        <title>Comparative Genomics of Leptospira interrogans Reveals Genome Plasticity - A Common Adaptive Strategy for Survival in Various Hosts.</title>
        <authorList>
            <person name="Ramli S.R."/>
            <person name="Bunk B."/>
            <person name="Goris M."/>
            <person name="Bhuju S."/>
            <person name="Jarek M."/>
            <person name="Sproer C."/>
            <person name="Mustakim S."/>
            <person name="Strommenger B."/>
            <person name="Pessler F."/>
        </authorList>
    </citation>
    <scope>NUCLEOTIDE SEQUENCE</scope>
    <source>
        <strain evidence="1">1489</strain>
        <plasmid evidence="1">p1</plasmid>
    </source>
</reference>
<evidence type="ECO:0000313" key="1">
    <source>
        <dbReference type="EMBL" id="QOI53033.1"/>
    </source>
</evidence>